<dbReference type="RefSeq" id="WP_132971105.1">
    <property type="nucleotide sequence ID" value="NZ_SMFX01000001.1"/>
</dbReference>
<dbReference type="Proteomes" id="UP000295707">
    <property type="component" value="Unassembled WGS sequence"/>
</dbReference>
<dbReference type="EMBL" id="SMFX01000001">
    <property type="protein sequence ID" value="TCK17218.1"/>
    <property type="molecule type" value="Genomic_DNA"/>
</dbReference>
<dbReference type="OrthoDB" id="5509438at2"/>
<reference evidence="2 3" key="1">
    <citation type="submission" date="2019-03" db="EMBL/GenBank/DDBJ databases">
        <title>Genomic Encyclopedia of Type Strains, Phase IV (KMG-IV): sequencing the most valuable type-strain genomes for metagenomic binning, comparative biology and taxonomic classification.</title>
        <authorList>
            <person name="Goeker M."/>
        </authorList>
    </citation>
    <scope>NUCLEOTIDE SEQUENCE [LARGE SCALE GENOMIC DNA]</scope>
    <source>
        <strain evidence="2 3">DSM 19610</strain>
    </source>
</reference>
<proteinExistence type="predicted"/>
<comment type="caution">
    <text evidence="2">The sequence shown here is derived from an EMBL/GenBank/DDBJ whole genome shotgun (WGS) entry which is preliminary data.</text>
</comment>
<dbReference type="Gene3D" id="3.40.970.30">
    <property type="entry name" value="yp_829618.1 like domains"/>
    <property type="match status" value="1"/>
</dbReference>
<keyword evidence="3" id="KW-1185">Reference proteome</keyword>
<feature type="domain" description="DUF7793" evidence="1">
    <location>
        <begin position="8"/>
        <end position="119"/>
    </location>
</feature>
<dbReference type="Pfam" id="PF25056">
    <property type="entry name" value="DUF7793"/>
    <property type="match status" value="1"/>
</dbReference>
<dbReference type="AlphaFoldDB" id="A0A4R1H7P4"/>
<dbReference type="InterPro" id="IPR056695">
    <property type="entry name" value="DUF7793"/>
</dbReference>
<sequence length="134" mass="15109">MQSTPRIWLGDDGIMRIEFPQDYLFTLKDVQELNRQHREIRSECGPLLVYAMSVAEAEHEAKEFASSDGAVEVVSAMAILVKSVFTRAMADIFMKFNKPPYPTRIFTSEADALAWLEPFCASLREDGSERGESA</sequence>
<gene>
    <name evidence="2" type="ORF">DFR30_0439</name>
</gene>
<evidence type="ECO:0000313" key="3">
    <source>
        <dbReference type="Proteomes" id="UP000295707"/>
    </source>
</evidence>
<evidence type="ECO:0000313" key="2">
    <source>
        <dbReference type="EMBL" id="TCK17218.1"/>
    </source>
</evidence>
<name>A0A4R1H7P4_9GAMM</name>
<protein>
    <recommendedName>
        <fullName evidence="1">DUF7793 domain-containing protein</fullName>
    </recommendedName>
</protein>
<evidence type="ECO:0000259" key="1">
    <source>
        <dbReference type="Pfam" id="PF25056"/>
    </source>
</evidence>
<accession>A0A4R1H7P4</accession>
<organism evidence="2 3">
    <name type="scientific">Thiogranum longum</name>
    <dbReference type="NCBI Taxonomy" id="1537524"/>
    <lineage>
        <taxon>Bacteria</taxon>
        <taxon>Pseudomonadati</taxon>
        <taxon>Pseudomonadota</taxon>
        <taxon>Gammaproteobacteria</taxon>
        <taxon>Chromatiales</taxon>
        <taxon>Ectothiorhodospiraceae</taxon>
        <taxon>Thiogranum</taxon>
    </lineage>
</organism>